<name>A0A9P8W8G0_9HYPO</name>
<sequence length="201" mass="22793">MNHSTGDVANECLLFLSLPHCHPKHLLFVDNDRQTKHGQNKILQSLCIGDMAMSKKPSFCLSARRVVVLAPLFTVCYRLLVYTPTYHHHTTLNTPSYSERDPMLAWASQTNWSPLFSVVALPNRQGISHSQAPASFALQDPPRDLELKASYCLIWVVCLGQQTRNSILDGETLCAERLQYSYQSFLVFCLVHIRRCRVSST</sequence>
<evidence type="ECO:0000313" key="2">
    <source>
        <dbReference type="Proteomes" id="UP000777438"/>
    </source>
</evidence>
<organism evidence="1 2">
    <name type="scientific">Thelonectria olida</name>
    <dbReference type="NCBI Taxonomy" id="1576542"/>
    <lineage>
        <taxon>Eukaryota</taxon>
        <taxon>Fungi</taxon>
        <taxon>Dikarya</taxon>
        <taxon>Ascomycota</taxon>
        <taxon>Pezizomycotina</taxon>
        <taxon>Sordariomycetes</taxon>
        <taxon>Hypocreomycetidae</taxon>
        <taxon>Hypocreales</taxon>
        <taxon>Nectriaceae</taxon>
        <taxon>Thelonectria</taxon>
    </lineage>
</organism>
<comment type="caution">
    <text evidence="1">The sequence shown here is derived from an EMBL/GenBank/DDBJ whole genome shotgun (WGS) entry which is preliminary data.</text>
</comment>
<proteinExistence type="predicted"/>
<protein>
    <submittedName>
        <fullName evidence="1">Uncharacterized protein</fullName>
    </submittedName>
</protein>
<dbReference type="AlphaFoldDB" id="A0A9P8W8G0"/>
<reference evidence="1 2" key="1">
    <citation type="journal article" date="2021" name="Nat. Commun.">
        <title>Genetic determinants of endophytism in the Arabidopsis root mycobiome.</title>
        <authorList>
            <person name="Mesny F."/>
            <person name="Miyauchi S."/>
            <person name="Thiergart T."/>
            <person name="Pickel B."/>
            <person name="Atanasova L."/>
            <person name="Karlsson M."/>
            <person name="Huettel B."/>
            <person name="Barry K.W."/>
            <person name="Haridas S."/>
            <person name="Chen C."/>
            <person name="Bauer D."/>
            <person name="Andreopoulos W."/>
            <person name="Pangilinan J."/>
            <person name="LaButti K."/>
            <person name="Riley R."/>
            <person name="Lipzen A."/>
            <person name="Clum A."/>
            <person name="Drula E."/>
            <person name="Henrissat B."/>
            <person name="Kohler A."/>
            <person name="Grigoriev I.V."/>
            <person name="Martin F.M."/>
            <person name="Hacquard S."/>
        </authorList>
    </citation>
    <scope>NUCLEOTIDE SEQUENCE [LARGE SCALE GENOMIC DNA]</scope>
    <source>
        <strain evidence="1 2">MPI-CAGE-CH-0241</strain>
    </source>
</reference>
<dbReference type="EMBL" id="JAGPYM010000009">
    <property type="protein sequence ID" value="KAH6890609.1"/>
    <property type="molecule type" value="Genomic_DNA"/>
</dbReference>
<dbReference type="Proteomes" id="UP000777438">
    <property type="component" value="Unassembled WGS sequence"/>
</dbReference>
<evidence type="ECO:0000313" key="1">
    <source>
        <dbReference type="EMBL" id="KAH6890609.1"/>
    </source>
</evidence>
<accession>A0A9P8W8G0</accession>
<keyword evidence="2" id="KW-1185">Reference proteome</keyword>
<gene>
    <name evidence="1" type="ORF">B0T10DRAFT_324023</name>
</gene>